<protein>
    <submittedName>
        <fullName evidence="1">Uncharacterized protein</fullName>
    </submittedName>
</protein>
<keyword evidence="2" id="KW-1185">Reference proteome</keyword>
<sequence length="82" mass="9530">MRLKERKRLRERNLTSGKLLKIVHSTLSSFCLRNLNHPCDAELCCPTHSNPRNIFSFTSLRDITFPKSRNPNSQLNSINCCR</sequence>
<organism evidence="1 2">
    <name type="scientific">Clitoria ternatea</name>
    <name type="common">Butterfly pea</name>
    <dbReference type="NCBI Taxonomy" id="43366"/>
    <lineage>
        <taxon>Eukaryota</taxon>
        <taxon>Viridiplantae</taxon>
        <taxon>Streptophyta</taxon>
        <taxon>Embryophyta</taxon>
        <taxon>Tracheophyta</taxon>
        <taxon>Spermatophyta</taxon>
        <taxon>Magnoliopsida</taxon>
        <taxon>eudicotyledons</taxon>
        <taxon>Gunneridae</taxon>
        <taxon>Pentapetalae</taxon>
        <taxon>rosids</taxon>
        <taxon>fabids</taxon>
        <taxon>Fabales</taxon>
        <taxon>Fabaceae</taxon>
        <taxon>Papilionoideae</taxon>
        <taxon>50 kb inversion clade</taxon>
        <taxon>NPAAA clade</taxon>
        <taxon>indigoferoid/millettioid clade</taxon>
        <taxon>Phaseoleae</taxon>
        <taxon>Clitoria</taxon>
    </lineage>
</organism>
<gene>
    <name evidence="1" type="ORF">RJT34_02521</name>
</gene>
<accession>A0AAN9KK37</accession>
<dbReference type="Proteomes" id="UP001359559">
    <property type="component" value="Unassembled WGS sequence"/>
</dbReference>
<dbReference type="EMBL" id="JAYKXN010000001">
    <property type="protein sequence ID" value="KAK7317906.1"/>
    <property type="molecule type" value="Genomic_DNA"/>
</dbReference>
<proteinExistence type="predicted"/>
<name>A0AAN9KK37_CLITE</name>
<comment type="caution">
    <text evidence="1">The sequence shown here is derived from an EMBL/GenBank/DDBJ whole genome shotgun (WGS) entry which is preliminary data.</text>
</comment>
<dbReference type="AlphaFoldDB" id="A0AAN9KK37"/>
<evidence type="ECO:0000313" key="1">
    <source>
        <dbReference type="EMBL" id="KAK7317906.1"/>
    </source>
</evidence>
<evidence type="ECO:0000313" key="2">
    <source>
        <dbReference type="Proteomes" id="UP001359559"/>
    </source>
</evidence>
<reference evidence="1 2" key="1">
    <citation type="submission" date="2024-01" db="EMBL/GenBank/DDBJ databases">
        <title>The genomes of 5 underutilized Papilionoideae crops provide insights into root nodulation and disease resistance.</title>
        <authorList>
            <person name="Yuan L."/>
        </authorList>
    </citation>
    <scope>NUCLEOTIDE SEQUENCE [LARGE SCALE GENOMIC DNA]</scope>
    <source>
        <strain evidence="1">LY-2023</strain>
        <tissue evidence="1">Leaf</tissue>
    </source>
</reference>